<proteinExistence type="predicted"/>
<dbReference type="NCBIfam" id="TIGR00254">
    <property type="entry name" value="GGDEF"/>
    <property type="match status" value="1"/>
</dbReference>
<dbReference type="RefSeq" id="WP_177247052.1">
    <property type="nucleotide sequence ID" value="NZ_FPJW01000003.1"/>
</dbReference>
<organism evidence="6 7">
    <name type="scientific">Marinospirillum alkaliphilum DSM 21637</name>
    <dbReference type="NCBI Taxonomy" id="1122209"/>
    <lineage>
        <taxon>Bacteria</taxon>
        <taxon>Pseudomonadati</taxon>
        <taxon>Pseudomonadota</taxon>
        <taxon>Gammaproteobacteria</taxon>
        <taxon>Oceanospirillales</taxon>
        <taxon>Oceanospirillaceae</taxon>
        <taxon>Marinospirillum</taxon>
    </lineage>
</organism>
<keyword evidence="4" id="KW-1133">Transmembrane helix</keyword>
<dbReference type="Gene3D" id="3.30.450.20">
    <property type="entry name" value="PAS domain"/>
    <property type="match status" value="2"/>
</dbReference>
<protein>
    <recommendedName>
        <fullName evidence="2">diguanylate cyclase</fullName>
        <ecNumber evidence="2">2.7.7.65</ecNumber>
    </recommendedName>
</protein>
<dbReference type="PANTHER" id="PTHR45138:SF9">
    <property type="entry name" value="DIGUANYLATE CYCLASE DGCM-RELATED"/>
    <property type="match status" value="1"/>
</dbReference>
<dbReference type="EMBL" id="FPJW01000003">
    <property type="protein sequence ID" value="SFX30060.1"/>
    <property type="molecule type" value="Genomic_DNA"/>
</dbReference>
<dbReference type="SUPFAM" id="SSF55073">
    <property type="entry name" value="Nucleotide cyclase"/>
    <property type="match status" value="1"/>
</dbReference>
<dbReference type="SMART" id="SM00267">
    <property type="entry name" value="GGDEF"/>
    <property type="match status" value="1"/>
</dbReference>
<keyword evidence="4" id="KW-0472">Membrane</keyword>
<dbReference type="InterPro" id="IPR029787">
    <property type="entry name" value="Nucleotide_cyclase"/>
</dbReference>
<dbReference type="GO" id="GO:1902201">
    <property type="term" value="P:negative regulation of bacterial-type flagellum-dependent cell motility"/>
    <property type="evidence" value="ECO:0007669"/>
    <property type="project" value="TreeGrafter"/>
</dbReference>
<dbReference type="PANTHER" id="PTHR45138">
    <property type="entry name" value="REGULATORY COMPONENTS OF SENSORY TRANSDUCTION SYSTEM"/>
    <property type="match status" value="1"/>
</dbReference>
<dbReference type="CDD" id="cd12915">
    <property type="entry name" value="PDC2_DGC_like"/>
    <property type="match status" value="1"/>
</dbReference>
<dbReference type="AlphaFoldDB" id="A0A1K1VZG6"/>
<evidence type="ECO:0000256" key="4">
    <source>
        <dbReference type="SAM" id="Phobius"/>
    </source>
</evidence>
<evidence type="ECO:0000256" key="1">
    <source>
        <dbReference type="ARBA" id="ARBA00001946"/>
    </source>
</evidence>
<dbReference type="STRING" id="1122209.SAMN02745752_01151"/>
<dbReference type="GO" id="GO:0043709">
    <property type="term" value="P:cell adhesion involved in single-species biofilm formation"/>
    <property type="evidence" value="ECO:0007669"/>
    <property type="project" value="TreeGrafter"/>
</dbReference>
<accession>A0A1K1VZG6</accession>
<dbReference type="InterPro" id="IPR050469">
    <property type="entry name" value="Diguanylate_Cyclase"/>
</dbReference>
<evidence type="ECO:0000313" key="7">
    <source>
        <dbReference type="Proteomes" id="UP000182350"/>
    </source>
</evidence>
<evidence type="ECO:0000259" key="5">
    <source>
        <dbReference type="PROSITE" id="PS50887"/>
    </source>
</evidence>
<comment type="cofactor">
    <cofactor evidence="1">
        <name>Mg(2+)</name>
        <dbReference type="ChEBI" id="CHEBI:18420"/>
    </cofactor>
</comment>
<keyword evidence="7" id="KW-1185">Reference proteome</keyword>
<dbReference type="Pfam" id="PF00990">
    <property type="entry name" value="GGDEF"/>
    <property type="match status" value="1"/>
</dbReference>
<dbReference type="InterPro" id="IPR054327">
    <property type="entry name" value="His-kinase-like_sensor"/>
</dbReference>
<dbReference type="Gene3D" id="3.30.70.270">
    <property type="match status" value="1"/>
</dbReference>
<evidence type="ECO:0000256" key="2">
    <source>
        <dbReference type="ARBA" id="ARBA00012528"/>
    </source>
</evidence>
<dbReference type="PROSITE" id="PS50887">
    <property type="entry name" value="GGDEF"/>
    <property type="match status" value="1"/>
</dbReference>
<dbReference type="GO" id="GO:0005886">
    <property type="term" value="C:plasma membrane"/>
    <property type="evidence" value="ECO:0007669"/>
    <property type="project" value="TreeGrafter"/>
</dbReference>
<evidence type="ECO:0000313" key="6">
    <source>
        <dbReference type="EMBL" id="SFX30060.1"/>
    </source>
</evidence>
<feature type="domain" description="GGDEF" evidence="5">
    <location>
        <begin position="372"/>
        <end position="499"/>
    </location>
</feature>
<dbReference type="Pfam" id="PF22588">
    <property type="entry name" value="dCache_1_like"/>
    <property type="match status" value="1"/>
</dbReference>
<dbReference type="Proteomes" id="UP000182350">
    <property type="component" value="Unassembled WGS sequence"/>
</dbReference>
<evidence type="ECO:0000256" key="3">
    <source>
        <dbReference type="ARBA" id="ARBA00034247"/>
    </source>
</evidence>
<keyword evidence="4" id="KW-0812">Transmembrane</keyword>
<dbReference type="GO" id="GO:0052621">
    <property type="term" value="F:diguanylate cyclase activity"/>
    <property type="evidence" value="ECO:0007669"/>
    <property type="project" value="UniProtKB-EC"/>
</dbReference>
<dbReference type="CDD" id="cd01949">
    <property type="entry name" value="GGDEF"/>
    <property type="match status" value="1"/>
</dbReference>
<feature type="transmembrane region" description="Helical" evidence="4">
    <location>
        <begin position="301"/>
        <end position="323"/>
    </location>
</feature>
<comment type="catalytic activity">
    <reaction evidence="3">
        <text>2 GTP = 3',3'-c-di-GMP + 2 diphosphate</text>
        <dbReference type="Rhea" id="RHEA:24898"/>
        <dbReference type="ChEBI" id="CHEBI:33019"/>
        <dbReference type="ChEBI" id="CHEBI:37565"/>
        <dbReference type="ChEBI" id="CHEBI:58805"/>
        <dbReference type="EC" id="2.7.7.65"/>
    </reaction>
</comment>
<name>A0A1K1VZG6_9GAMM</name>
<dbReference type="FunFam" id="3.30.70.270:FF:000001">
    <property type="entry name" value="Diguanylate cyclase domain protein"/>
    <property type="match status" value="1"/>
</dbReference>
<dbReference type="InterPro" id="IPR000160">
    <property type="entry name" value="GGDEF_dom"/>
</dbReference>
<feature type="transmembrane region" description="Helical" evidence="4">
    <location>
        <begin position="20"/>
        <end position="42"/>
    </location>
</feature>
<dbReference type="EC" id="2.7.7.65" evidence="2"/>
<gene>
    <name evidence="6" type="ORF">SAMN02745752_01151</name>
</gene>
<dbReference type="InterPro" id="IPR043128">
    <property type="entry name" value="Rev_trsase/Diguanyl_cyclase"/>
</dbReference>
<reference evidence="6 7" key="1">
    <citation type="submission" date="2016-11" db="EMBL/GenBank/DDBJ databases">
        <authorList>
            <person name="Jaros S."/>
            <person name="Januszkiewicz K."/>
            <person name="Wedrychowicz H."/>
        </authorList>
    </citation>
    <scope>NUCLEOTIDE SEQUENCE [LARGE SCALE GENOMIC DNA]</scope>
    <source>
        <strain evidence="6 7">DSM 21637</strain>
    </source>
</reference>
<sequence>MKTAQQSASFKKALRQRTALVWMLCFGFITIILFTSTTQLAISYRTALATATERATSKSFLIAEWVEKSFELTRFVLQETARGFDAQELIYPTTNPEQHAQQTAWIIERVQRAPNFVFLGMLDRDCVVTHTTIGINLGFDALAHQREYCTLAQKEPLTGLKVSNMFTSVDHTQNVTVSYPLTDATGALDGFALAGLDLSFFQQWLDLIELEPHNVITLYDLNSRLLARKPFIAQNIGMQIEEEHLNRMAKNPSEEHYSHRLISPVDGIERIWSLRRIGDLPFIVVVGEQTSAAIATWRQMLFLYLIAATSLCLSLIFGAREYIRNFQQAMEMHLLATTDPLTSLSNRRCFSDSANRMLSHYNTLAHHKTQNQPPVLIMLDIDHFKQINDCYGHDIGDQVLIDISRVIKSKCGKHHLSARWGGEEFVLLLPNTDLNTAIEFANQLSQQISKLKSAPERTITASLGITTYRAKESLESLMKRADVALYNAKERGRNRIEVA</sequence>